<keyword evidence="1 4" id="KW-0378">Hydrolase</keyword>
<name>A0A5B9M9F2_9BACT</name>
<feature type="signal peptide" evidence="2">
    <location>
        <begin position="1"/>
        <end position="34"/>
    </location>
</feature>
<keyword evidence="2" id="KW-0732">Signal</keyword>
<dbReference type="Proteomes" id="UP000321353">
    <property type="component" value="Chromosome"/>
</dbReference>
<dbReference type="SUPFAM" id="SSF53474">
    <property type="entry name" value="alpha/beta-Hydrolases"/>
    <property type="match status" value="2"/>
</dbReference>
<dbReference type="GO" id="GO:0031176">
    <property type="term" value="F:endo-1,4-beta-xylanase activity"/>
    <property type="evidence" value="ECO:0007669"/>
    <property type="project" value="UniProtKB-EC"/>
</dbReference>
<dbReference type="AlphaFoldDB" id="A0A5B9M9F2"/>
<dbReference type="RefSeq" id="WP_147866040.1">
    <property type="nucleotide sequence ID" value="NZ_CP036264.1"/>
</dbReference>
<dbReference type="InterPro" id="IPR050300">
    <property type="entry name" value="GDXG_lipolytic_enzyme"/>
</dbReference>
<feature type="chain" id="PRO_5022962304" evidence="2">
    <location>
        <begin position="35"/>
        <end position="564"/>
    </location>
</feature>
<dbReference type="GO" id="GO:0045493">
    <property type="term" value="P:xylan catabolic process"/>
    <property type="evidence" value="ECO:0007669"/>
    <property type="project" value="UniProtKB-KW"/>
</dbReference>
<dbReference type="Pfam" id="PF20434">
    <property type="entry name" value="BD-FAE"/>
    <property type="match status" value="1"/>
</dbReference>
<dbReference type="InterPro" id="IPR029058">
    <property type="entry name" value="AB_hydrolase_fold"/>
</dbReference>
<gene>
    <name evidence="4" type="primary">xynZ_1</name>
    <name evidence="4" type="ORF">Mal15_02210</name>
</gene>
<reference evidence="4 5" key="1">
    <citation type="submission" date="2019-02" db="EMBL/GenBank/DDBJ databases">
        <title>Planctomycetal bacteria perform biofilm scaping via a novel small molecule.</title>
        <authorList>
            <person name="Jeske O."/>
            <person name="Boedeker C."/>
            <person name="Wiegand S."/>
            <person name="Breitling P."/>
            <person name="Kallscheuer N."/>
            <person name="Jogler M."/>
            <person name="Rohde M."/>
            <person name="Petersen J."/>
            <person name="Medema M.H."/>
            <person name="Surup F."/>
            <person name="Jogler C."/>
        </authorList>
    </citation>
    <scope>NUCLEOTIDE SEQUENCE [LARGE SCALE GENOMIC DNA]</scope>
    <source>
        <strain evidence="4 5">Mal15</strain>
    </source>
</reference>
<proteinExistence type="predicted"/>
<dbReference type="InterPro" id="IPR000801">
    <property type="entry name" value="Esterase-like"/>
</dbReference>
<dbReference type="PANTHER" id="PTHR48081:SF9">
    <property type="entry name" value="CARBOXYLESTERASE"/>
    <property type="match status" value="1"/>
</dbReference>
<evidence type="ECO:0000259" key="3">
    <source>
        <dbReference type="Pfam" id="PF20434"/>
    </source>
</evidence>
<keyword evidence="4" id="KW-0119">Carbohydrate metabolism</keyword>
<keyword evidence="4" id="KW-0858">Xylan degradation</keyword>
<protein>
    <submittedName>
        <fullName evidence="4">Endo-1,4-beta-xylanase Z</fullName>
        <ecNumber evidence="4">3.2.1.8</ecNumber>
    </submittedName>
</protein>
<evidence type="ECO:0000256" key="2">
    <source>
        <dbReference type="SAM" id="SignalP"/>
    </source>
</evidence>
<evidence type="ECO:0000256" key="1">
    <source>
        <dbReference type="ARBA" id="ARBA00022801"/>
    </source>
</evidence>
<keyword evidence="5" id="KW-1185">Reference proteome</keyword>
<keyword evidence="4" id="KW-0326">Glycosidase</keyword>
<keyword evidence="4" id="KW-0624">Polysaccharide degradation</keyword>
<dbReference type="PANTHER" id="PTHR48081">
    <property type="entry name" value="AB HYDROLASE SUPERFAMILY PROTEIN C4A8.06C"/>
    <property type="match status" value="1"/>
</dbReference>
<dbReference type="KEGG" id="smam:Mal15_02210"/>
<evidence type="ECO:0000313" key="4">
    <source>
        <dbReference type="EMBL" id="QEF96194.1"/>
    </source>
</evidence>
<dbReference type="Pfam" id="PF00756">
    <property type="entry name" value="Esterase"/>
    <property type="match status" value="1"/>
</dbReference>
<dbReference type="EMBL" id="CP036264">
    <property type="protein sequence ID" value="QEF96194.1"/>
    <property type="molecule type" value="Genomic_DNA"/>
</dbReference>
<sequence length="564" mass="61775" precursor="true">MRSTEIIKPSSVHRYVLFLGCCLVMTTAAFQSHAQRPSPSQWKWVDKNIAEGCQHATLFSESMQREIGYSIYLPPSYNSSPDARYPVVYYLHGASGSESSSREFAWAVRKGIADGVIGEAIYVFPNGGHYSGYRDWEDDSVKAETWIIRELIPHIDATYRTLATRDKRALCGWSMGGGGSLRFLTKYPDMFSAAATLSAALNMRGGDPEDSATAHAEKNASKLRGRTGIWMAVGEEDRLKAGNESFSKRLTELQIDHSLTIHPATGHNLGEMSANFHRDIVLMLDRRLNGVTDSDDEPSDAIRIIRDQPYKSGENLSDYERERCKLDWYLPSDGAGFPTLVWFHGGGLQNGHKGDDIAVAVCERFAAEGIAVASVNYRLSPKVKYPGYTEDAAAAVAFVRNTVAQHGGSPDAVFVSGHSAGGYLTSMVGMRAELLAEHGLKRTDIAGYIPVAGQMVTHSTVRGERNIPRTRPVIDEAAPAYHATAETSPFLCFAGDNDLPARSEENRYFAAAMKAAGHKNIQFIEVAGRDHGTIASRMGESDDAVAHAILQFIRQHRHPATASD</sequence>
<feature type="domain" description="BD-FAE-like" evidence="3">
    <location>
        <begin position="326"/>
        <end position="433"/>
    </location>
</feature>
<dbReference type="InterPro" id="IPR049492">
    <property type="entry name" value="BD-FAE-like_dom"/>
</dbReference>
<dbReference type="Gene3D" id="3.40.50.1820">
    <property type="entry name" value="alpha/beta hydrolase"/>
    <property type="match status" value="2"/>
</dbReference>
<organism evidence="4 5">
    <name type="scientific">Stieleria maiorica</name>
    <dbReference type="NCBI Taxonomy" id="2795974"/>
    <lineage>
        <taxon>Bacteria</taxon>
        <taxon>Pseudomonadati</taxon>
        <taxon>Planctomycetota</taxon>
        <taxon>Planctomycetia</taxon>
        <taxon>Pirellulales</taxon>
        <taxon>Pirellulaceae</taxon>
        <taxon>Stieleria</taxon>
    </lineage>
</organism>
<dbReference type="EC" id="3.2.1.8" evidence="4"/>
<accession>A0A5B9M9F2</accession>
<evidence type="ECO:0000313" key="5">
    <source>
        <dbReference type="Proteomes" id="UP000321353"/>
    </source>
</evidence>